<organism evidence="2 3">
    <name type="scientific">Acaulospora morrowiae</name>
    <dbReference type="NCBI Taxonomy" id="94023"/>
    <lineage>
        <taxon>Eukaryota</taxon>
        <taxon>Fungi</taxon>
        <taxon>Fungi incertae sedis</taxon>
        <taxon>Mucoromycota</taxon>
        <taxon>Glomeromycotina</taxon>
        <taxon>Glomeromycetes</taxon>
        <taxon>Diversisporales</taxon>
        <taxon>Acaulosporaceae</taxon>
        <taxon>Acaulospora</taxon>
    </lineage>
</organism>
<dbReference type="EMBL" id="CAJVPV010011047">
    <property type="protein sequence ID" value="CAG8657196.1"/>
    <property type="molecule type" value="Genomic_DNA"/>
</dbReference>
<keyword evidence="3" id="KW-1185">Reference proteome</keyword>
<dbReference type="SUPFAM" id="SSF56112">
    <property type="entry name" value="Protein kinase-like (PK-like)"/>
    <property type="match status" value="1"/>
</dbReference>
<dbReference type="InterPro" id="IPR001245">
    <property type="entry name" value="Ser-Thr/Tyr_kinase_cat_dom"/>
</dbReference>
<dbReference type="PANTHER" id="PTHR23257">
    <property type="entry name" value="SERINE-THREONINE PROTEIN KINASE"/>
    <property type="match status" value="1"/>
</dbReference>
<feature type="domain" description="Protein kinase" evidence="1">
    <location>
        <begin position="1"/>
        <end position="258"/>
    </location>
</feature>
<dbReference type="OrthoDB" id="544350at2759"/>
<dbReference type="PRINTS" id="PR00109">
    <property type="entry name" value="TYRKINASE"/>
</dbReference>
<dbReference type="Pfam" id="PF07714">
    <property type="entry name" value="PK_Tyr_Ser-Thr"/>
    <property type="match status" value="1"/>
</dbReference>
<comment type="caution">
    <text evidence="2">The sequence shown here is derived from an EMBL/GenBank/DDBJ whole genome shotgun (WGS) entry which is preliminary data.</text>
</comment>
<name>A0A9N9H478_9GLOM</name>
<dbReference type="Proteomes" id="UP000789342">
    <property type="component" value="Unassembled WGS sequence"/>
</dbReference>
<dbReference type="GO" id="GO:0005524">
    <property type="term" value="F:ATP binding"/>
    <property type="evidence" value="ECO:0007669"/>
    <property type="project" value="InterPro"/>
</dbReference>
<gene>
    <name evidence="2" type="ORF">AMORRO_LOCUS10240</name>
</gene>
<evidence type="ECO:0000313" key="2">
    <source>
        <dbReference type="EMBL" id="CAG8657196.1"/>
    </source>
</evidence>
<dbReference type="GO" id="GO:0007165">
    <property type="term" value="P:signal transduction"/>
    <property type="evidence" value="ECO:0007669"/>
    <property type="project" value="TreeGrafter"/>
</dbReference>
<reference evidence="2" key="1">
    <citation type="submission" date="2021-06" db="EMBL/GenBank/DDBJ databases">
        <authorList>
            <person name="Kallberg Y."/>
            <person name="Tangrot J."/>
            <person name="Rosling A."/>
        </authorList>
    </citation>
    <scope>NUCLEOTIDE SEQUENCE</scope>
    <source>
        <strain evidence="2">CL551</strain>
    </source>
</reference>
<dbReference type="InterPro" id="IPR000719">
    <property type="entry name" value="Prot_kinase_dom"/>
</dbReference>
<evidence type="ECO:0000259" key="1">
    <source>
        <dbReference type="PROSITE" id="PS50011"/>
    </source>
</evidence>
<dbReference type="GO" id="GO:0005737">
    <property type="term" value="C:cytoplasm"/>
    <property type="evidence" value="ECO:0007669"/>
    <property type="project" value="TreeGrafter"/>
</dbReference>
<sequence length="318" mass="36630">MTKWNRDIQKYDRNPNVRVSLKQLKDSQNISKDFFQELIAHLHCEKNNFVLRCYGITQDPESNEYIMVTDYAKKGDLRTYIRKQFHKIKWNEKLALLQNVACGLKEIHKEGWVHRDLHTGNLLLDPASINETIVIGDLGMCRPACQSSSSVYGVIPYMAPELFKGQPYSKESDIFSFGTILWEVSSGRLPFSDRPHDRDLIKEIANGLRPDVVDNTPNQYAELMWRCWDPNPSERPSASEIESILMDLRRDTGADLYLDKSYISQDHLSMSVTSVFQNGSTLSQFTSDLEDRVKEESQLIRSLPVNTQAIYSSRIFPN</sequence>
<dbReference type="GO" id="GO:0004672">
    <property type="term" value="F:protein kinase activity"/>
    <property type="evidence" value="ECO:0007669"/>
    <property type="project" value="InterPro"/>
</dbReference>
<protein>
    <submittedName>
        <fullName evidence="2">16698_t:CDS:1</fullName>
    </submittedName>
</protein>
<dbReference type="AlphaFoldDB" id="A0A9N9H478"/>
<proteinExistence type="predicted"/>
<dbReference type="Gene3D" id="1.10.510.10">
    <property type="entry name" value="Transferase(Phosphotransferase) domain 1"/>
    <property type="match status" value="1"/>
</dbReference>
<dbReference type="InterPro" id="IPR011009">
    <property type="entry name" value="Kinase-like_dom_sf"/>
</dbReference>
<accession>A0A9N9H478</accession>
<dbReference type="PROSITE" id="PS50011">
    <property type="entry name" value="PROTEIN_KINASE_DOM"/>
    <property type="match status" value="1"/>
</dbReference>
<dbReference type="InterPro" id="IPR050167">
    <property type="entry name" value="Ser_Thr_protein_kinase"/>
</dbReference>
<evidence type="ECO:0000313" key="3">
    <source>
        <dbReference type="Proteomes" id="UP000789342"/>
    </source>
</evidence>